<name>A0A086XVJ9_9RHOB</name>
<protein>
    <submittedName>
        <fullName evidence="1">Uncharacterized protein</fullName>
    </submittedName>
</protein>
<sequence>MKPEDKDRIAASLAKIMAMMCVRNTRLEIVHAGVVPVTLAGDYSDVFVVDADGRKIPWADVSHIDDDEMRDLMRQIVNRLYTFHMNCDDPEFMTLIDRWMTVAGKWDDPELDAKFLGSIKFQSDLSST</sequence>
<keyword evidence="2" id="KW-1185">Reference proteome</keyword>
<dbReference type="AlphaFoldDB" id="A0A086XVJ9"/>
<dbReference type="EMBL" id="JGYG01000019">
    <property type="protein sequence ID" value="KFI26049.1"/>
    <property type="molecule type" value="Genomic_DNA"/>
</dbReference>
<dbReference type="eggNOG" id="ENOG5030TT1">
    <property type="taxonomic scope" value="Bacteria"/>
</dbReference>
<gene>
    <name evidence="1" type="ORF">CN97_03965</name>
</gene>
<proteinExistence type="predicted"/>
<evidence type="ECO:0000313" key="1">
    <source>
        <dbReference type="EMBL" id="KFI26049.1"/>
    </source>
</evidence>
<dbReference type="OrthoDB" id="7190444at2"/>
<comment type="caution">
    <text evidence="1">The sequence shown here is derived from an EMBL/GenBank/DDBJ whole genome shotgun (WGS) entry which is preliminary data.</text>
</comment>
<organism evidence="1 2">
    <name type="scientific">Haematobacter massiliensis</name>
    <dbReference type="NCBI Taxonomy" id="195105"/>
    <lineage>
        <taxon>Bacteria</taxon>
        <taxon>Pseudomonadati</taxon>
        <taxon>Pseudomonadota</taxon>
        <taxon>Alphaproteobacteria</taxon>
        <taxon>Rhodobacterales</taxon>
        <taxon>Paracoccaceae</taxon>
        <taxon>Haematobacter</taxon>
    </lineage>
</organism>
<accession>A0A086XVJ9</accession>
<dbReference type="Proteomes" id="UP000028826">
    <property type="component" value="Unassembled WGS sequence"/>
</dbReference>
<evidence type="ECO:0000313" key="2">
    <source>
        <dbReference type="Proteomes" id="UP000028826"/>
    </source>
</evidence>
<reference evidence="1 2" key="1">
    <citation type="submission" date="2014-03" db="EMBL/GenBank/DDBJ databases">
        <title>Genome of Haematobacter massiliensis CCUG 47968.</title>
        <authorList>
            <person name="Wang D."/>
            <person name="Wang G."/>
        </authorList>
    </citation>
    <scope>NUCLEOTIDE SEQUENCE [LARGE SCALE GENOMIC DNA]</scope>
    <source>
        <strain evidence="1 2">CCUG 47968</strain>
    </source>
</reference>